<comment type="caution">
    <text evidence="1">The sequence shown here is derived from an EMBL/GenBank/DDBJ whole genome shotgun (WGS) entry which is preliminary data.</text>
</comment>
<keyword evidence="2" id="KW-1185">Reference proteome</keyword>
<dbReference type="EMBL" id="JBEAFC010000002">
    <property type="protein sequence ID" value="KAL1566677.1"/>
    <property type="molecule type" value="Genomic_DNA"/>
</dbReference>
<organism evidence="1 2">
    <name type="scientific">Salvia divinorum</name>
    <name type="common">Maria pastora</name>
    <name type="synonym">Diviner's sage</name>
    <dbReference type="NCBI Taxonomy" id="28513"/>
    <lineage>
        <taxon>Eukaryota</taxon>
        <taxon>Viridiplantae</taxon>
        <taxon>Streptophyta</taxon>
        <taxon>Embryophyta</taxon>
        <taxon>Tracheophyta</taxon>
        <taxon>Spermatophyta</taxon>
        <taxon>Magnoliopsida</taxon>
        <taxon>eudicotyledons</taxon>
        <taxon>Gunneridae</taxon>
        <taxon>Pentapetalae</taxon>
        <taxon>asterids</taxon>
        <taxon>lamiids</taxon>
        <taxon>Lamiales</taxon>
        <taxon>Lamiaceae</taxon>
        <taxon>Nepetoideae</taxon>
        <taxon>Mentheae</taxon>
        <taxon>Salviinae</taxon>
        <taxon>Salvia</taxon>
        <taxon>Salvia subgen. Calosphace</taxon>
    </lineage>
</organism>
<gene>
    <name evidence="1" type="ORF">AAHA92_02256</name>
</gene>
<dbReference type="AlphaFoldDB" id="A0ABD1ID96"/>
<name>A0ABD1ID96_SALDI</name>
<evidence type="ECO:0000313" key="1">
    <source>
        <dbReference type="EMBL" id="KAL1566677.1"/>
    </source>
</evidence>
<reference evidence="1 2" key="1">
    <citation type="submission" date="2024-06" db="EMBL/GenBank/DDBJ databases">
        <title>A chromosome level genome sequence of Diviner's sage (Salvia divinorum).</title>
        <authorList>
            <person name="Ford S.A."/>
            <person name="Ro D.-K."/>
            <person name="Ness R.W."/>
            <person name="Phillips M.A."/>
        </authorList>
    </citation>
    <scope>NUCLEOTIDE SEQUENCE [LARGE SCALE GENOMIC DNA]</scope>
    <source>
        <strain evidence="1">SAF-2024a</strain>
        <tissue evidence="1">Leaf</tissue>
    </source>
</reference>
<sequence>MGSDLVWGAKLNSRVHRLEELNCFGIPQEGRCMGNLRLGGGGVGGGGGGEESKSVGENVVMGESREGRGDWGKMIVSLTK</sequence>
<evidence type="ECO:0000313" key="2">
    <source>
        <dbReference type="Proteomes" id="UP001567538"/>
    </source>
</evidence>
<dbReference type="Proteomes" id="UP001567538">
    <property type="component" value="Unassembled WGS sequence"/>
</dbReference>
<protein>
    <submittedName>
        <fullName evidence="1">Uncharacterized protein</fullName>
    </submittedName>
</protein>
<accession>A0ABD1ID96</accession>
<proteinExistence type="predicted"/>